<organism evidence="1 2">
    <name type="scientific">Parapedobacter luteus</name>
    <dbReference type="NCBI Taxonomy" id="623280"/>
    <lineage>
        <taxon>Bacteria</taxon>
        <taxon>Pseudomonadati</taxon>
        <taxon>Bacteroidota</taxon>
        <taxon>Sphingobacteriia</taxon>
        <taxon>Sphingobacteriales</taxon>
        <taxon>Sphingobacteriaceae</taxon>
        <taxon>Parapedobacter</taxon>
    </lineage>
</organism>
<sequence>MARLTLDPIRREGHIQLNTGLTRSLEIITEDVSLFSRIGRNIIKTIYAHK</sequence>
<name>A0A1T4ZXD6_9SPHI</name>
<dbReference type="EMBL" id="FUYS01000001">
    <property type="protein sequence ID" value="SKB27471.1"/>
    <property type="molecule type" value="Genomic_DNA"/>
</dbReference>
<evidence type="ECO:0000313" key="1">
    <source>
        <dbReference type="EMBL" id="SKB27471.1"/>
    </source>
</evidence>
<dbReference type="Proteomes" id="UP000190541">
    <property type="component" value="Unassembled WGS sequence"/>
</dbReference>
<accession>A0A1T4ZXD6</accession>
<proteinExistence type="predicted"/>
<keyword evidence="2" id="KW-1185">Reference proteome</keyword>
<protein>
    <submittedName>
        <fullName evidence="1">Uncharacterized protein</fullName>
    </submittedName>
</protein>
<evidence type="ECO:0000313" key="2">
    <source>
        <dbReference type="Proteomes" id="UP000190541"/>
    </source>
</evidence>
<dbReference type="STRING" id="623280.SAMN05660226_00265"/>
<dbReference type="AlphaFoldDB" id="A0A1T4ZXD6"/>
<reference evidence="1 2" key="1">
    <citation type="submission" date="2017-02" db="EMBL/GenBank/DDBJ databases">
        <authorList>
            <person name="Peterson S.W."/>
        </authorList>
    </citation>
    <scope>NUCLEOTIDE SEQUENCE [LARGE SCALE GENOMIC DNA]</scope>
    <source>
        <strain evidence="1 2">DSM 22899</strain>
    </source>
</reference>
<gene>
    <name evidence="1" type="ORF">SAMN05660226_00265</name>
</gene>